<organism evidence="1">
    <name type="scientific">Opuntia streptacantha</name>
    <name type="common">Prickly pear cactus</name>
    <name type="synonym">Opuntia cardona</name>
    <dbReference type="NCBI Taxonomy" id="393608"/>
    <lineage>
        <taxon>Eukaryota</taxon>
        <taxon>Viridiplantae</taxon>
        <taxon>Streptophyta</taxon>
        <taxon>Embryophyta</taxon>
        <taxon>Tracheophyta</taxon>
        <taxon>Spermatophyta</taxon>
        <taxon>Magnoliopsida</taxon>
        <taxon>eudicotyledons</taxon>
        <taxon>Gunneridae</taxon>
        <taxon>Pentapetalae</taxon>
        <taxon>Caryophyllales</taxon>
        <taxon>Cactineae</taxon>
        <taxon>Cactaceae</taxon>
        <taxon>Opuntioideae</taxon>
        <taxon>Opuntia</taxon>
    </lineage>
</organism>
<dbReference type="AlphaFoldDB" id="A0A7C9ESM9"/>
<accession>A0A7C9ESM9</accession>
<evidence type="ECO:0000313" key="1">
    <source>
        <dbReference type="EMBL" id="MBA4669328.1"/>
    </source>
</evidence>
<reference evidence="1" key="1">
    <citation type="journal article" date="2013" name="J. Plant Res.">
        <title>Effect of fungi and light on seed germination of three Opuntia species from semiarid lands of central Mexico.</title>
        <authorList>
            <person name="Delgado-Sanchez P."/>
            <person name="Jimenez-Bremont J.F."/>
            <person name="Guerrero-Gonzalez Mde L."/>
            <person name="Flores J."/>
        </authorList>
    </citation>
    <scope>NUCLEOTIDE SEQUENCE</scope>
    <source>
        <tissue evidence="1">Cladode</tissue>
    </source>
</reference>
<dbReference type="EMBL" id="GISG01243108">
    <property type="protein sequence ID" value="MBA4669328.1"/>
    <property type="molecule type" value="Transcribed_RNA"/>
</dbReference>
<reference evidence="1" key="2">
    <citation type="submission" date="2020-07" db="EMBL/GenBank/DDBJ databases">
        <authorList>
            <person name="Vera ALvarez R."/>
            <person name="Arias-Moreno D.M."/>
            <person name="Jimenez-Jacinto V."/>
            <person name="Jimenez-Bremont J.F."/>
            <person name="Swaminathan K."/>
            <person name="Moose S.P."/>
            <person name="Guerrero-Gonzalez M.L."/>
            <person name="Marino-Ramirez L."/>
            <person name="Landsman D."/>
            <person name="Rodriguez-Kessler M."/>
            <person name="Delgado-Sanchez P."/>
        </authorList>
    </citation>
    <scope>NUCLEOTIDE SEQUENCE</scope>
    <source>
        <tissue evidence="1">Cladode</tissue>
    </source>
</reference>
<protein>
    <submittedName>
        <fullName evidence="1">Uncharacterized protein</fullName>
    </submittedName>
</protein>
<name>A0A7C9ESM9_OPUST</name>
<sequence>MDVVTPEDCRKGLELSSHNFAAETASLIAGSEGRVINISSEALIAFSKSSNFDGAARICVALSSHETAASSILERDTNNSCLSICKTAASDSTCWTKSSVTLLLFTFNAFALQHALLNSSSRRASSGT</sequence>
<proteinExistence type="predicted"/>